<dbReference type="EMBL" id="KN826427">
    <property type="protein sequence ID" value="KIK78929.1"/>
    <property type="molecule type" value="Genomic_DNA"/>
</dbReference>
<evidence type="ECO:0000313" key="3">
    <source>
        <dbReference type="Proteomes" id="UP000054538"/>
    </source>
</evidence>
<accession>A0A0D0DDT8</accession>
<dbReference type="HOGENOM" id="CLU_2813126_0_0_1"/>
<reference evidence="2 3" key="1">
    <citation type="submission" date="2014-04" db="EMBL/GenBank/DDBJ databases">
        <authorList>
            <consortium name="DOE Joint Genome Institute"/>
            <person name="Kuo A."/>
            <person name="Kohler A."/>
            <person name="Jargeat P."/>
            <person name="Nagy L.G."/>
            <person name="Floudas D."/>
            <person name="Copeland A."/>
            <person name="Barry K.W."/>
            <person name="Cichocki N."/>
            <person name="Veneault-Fourrey C."/>
            <person name="LaButti K."/>
            <person name="Lindquist E.A."/>
            <person name="Lipzen A."/>
            <person name="Lundell T."/>
            <person name="Morin E."/>
            <person name="Murat C."/>
            <person name="Sun H."/>
            <person name="Tunlid A."/>
            <person name="Henrissat B."/>
            <person name="Grigoriev I.V."/>
            <person name="Hibbett D.S."/>
            <person name="Martin F."/>
            <person name="Nordberg H.P."/>
            <person name="Cantor M.N."/>
            <person name="Hua S.X."/>
        </authorList>
    </citation>
    <scope>NUCLEOTIDE SEQUENCE [LARGE SCALE GENOMIC DNA]</scope>
    <source>
        <strain evidence="2 3">Ve08.2h10</strain>
    </source>
</reference>
<evidence type="ECO:0000313" key="2">
    <source>
        <dbReference type="EMBL" id="KIK78929.1"/>
    </source>
</evidence>
<proteinExistence type="predicted"/>
<dbReference type="AlphaFoldDB" id="A0A0D0DDT8"/>
<name>A0A0D0DDT8_9AGAM</name>
<feature type="region of interest" description="Disordered" evidence="1">
    <location>
        <begin position="33"/>
        <end position="67"/>
    </location>
</feature>
<dbReference type="Proteomes" id="UP000054538">
    <property type="component" value="Unassembled WGS sequence"/>
</dbReference>
<keyword evidence="3" id="KW-1185">Reference proteome</keyword>
<reference evidence="3" key="2">
    <citation type="submission" date="2015-01" db="EMBL/GenBank/DDBJ databases">
        <title>Evolutionary Origins and Diversification of the Mycorrhizal Mutualists.</title>
        <authorList>
            <consortium name="DOE Joint Genome Institute"/>
            <consortium name="Mycorrhizal Genomics Consortium"/>
            <person name="Kohler A."/>
            <person name="Kuo A."/>
            <person name="Nagy L.G."/>
            <person name="Floudas D."/>
            <person name="Copeland A."/>
            <person name="Barry K.W."/>
            <person name="Cichocki N."/>
            <person name="Veneault-Fourrey C."/>
            <person name="LaButti K."/>
            <person name="Lindquist E.A."/>
            <person name="Lipzen A."/>
            <person name="Lundell T."/>
            <person name="Morin E."/>
            <person name="Murat C."/>
            <person name="Riley R."/>
            <person name="Ohm R."/>
            <person name="Sun H."/>
            <person name="Tunlid A."/>
            <person name="Henrissat B."/>
            <person name="Grigoriev I.V."/>
            <person name="Hibbett D.S."/>
            <person name="Martin F."/>
        </authorList>
    </citation>
    <scope>NUCLEOTIDE SEQUENCE [LARGE SCALE GENOMIC DNA]</scope>
    <source>
        <strain evidence="3">Ve08.2h10</strain>
    </source>
</reference>
<gene>
    <name evidence="2" type="ORF">PAXRUDRAFT_304488</name>
</gene>
<sequence>MSYGSSHDGPYGLGVCATNLRRFAVIISGLSGSFSDRCQQSGRRSASHENEPGAGSQAEVYHLRRQV</sequence>
<organism evidence="2 3">
    <name type="scientific">Paxillus rubicundulus Ve08.2h10</name>
    <dbReference type="NCBI Taxonomy" id="930991"/>
    <lineage>
        <taxon>Eukaryota</taxon>
        <taxon>Fungi</taxon>
        <taxon>Dikarya</taxon>
        <taxon>Basidiomycota</taxon>
        <taxon>Agaricomycotina</taxon>
        <taxon>Agaricomycetes</taxon>
        <taxon>Agaricomycetidae</taxon>
        <taxon>Boletales</taxon>
        <taxon>Paxilineae</taxon>
        <taxon>Paxillaceae</taxon>
        <taxon>Paxillus</taxon>
    </lineage>
</organism>
<protein>
    <submittedName>
        <fullName evidence="2">Uncharacterized protein</fullName>
    </submittedName>
</protein>
<dbReference type="InParanoid" id="A0A0D0DDT8"/>
<evidence type="ECO:0000256" key="1">
    <source>
        <dbReference type="SAM" id="MobiDB-lite"/>
    </source>
</evidence>
<feature type="compositionally biased region" description="Polar residues" evidence="1">
    <location>
        <begin position="33"/>
        <end position="44"/>
    </location>
</feature>